<proteinExistence type="predicted"/>
<accession>A0A1S1LW71</accession>
<reference evidence="2 3" key="1">
    <citation type="submission" date="2016-10" db="EMBL/GenBank/DDBJ databases">
        <title>Evaluation of Human, Veterinary and Environmental Mycobacterium chelonae Isolates by Core Genome Phylogenomic Analysis, Targeted Gene Comparison, and Anti-microbial Susceptibility Patterns: A Tale of Mistaken Identities.</title>
        <authorList>
            <person name="Fogelson S.B."/>
            <person name="Camus A.C."/>
            <person name="Lorenz W."/>
            <person name="Vasireddy R."/>
            <person name="Vasireddy S."/>
            <person name="Smith T."/>
            <person name="Brown-Elliott B.A."/>
            <person name="Wallace R.J.Jr."/>
            <person name="Hasan N.A."/>
            <person name="Reischl U."/>
            <person name="Sanchez S."/>
        </authorList>
    </citation>
    <scope>NUCLEOTIDE SEQUENCE [LARGE SCALE GENOMIC DNA]</scope>
    <source>
        <strain evidence="2 3">15515</strain>
    </source>
</reference>
<sequence>MTEVKNDVKAIREQTENDHESNMRVDIDKVLSGITRIEMRQNQQANELQEVRKEVRRDIGGLREEMRTERTERAEADKQTRQMIQRRPH</sequence>
<dbReference type="Proteomes" id="UP000180043">
    <property type="component" value="Unassembled WGS sequence"/>
</dbReference>
<protein>
    <submittedName>
        <fullName evidence="2">Uncharacterized protein</fullName>
    </submittedName>
</protein>
<dbReference type="AlphaFoldDB" id="A0A1S1LW71"/>
<name>A0A1S1LW71_MYCCH</name>
<organism evidence="2 3">
    <name type="scientific">Mycobacteroides chelonae</name>
    <name type="common">Mycobacterium chelonae</name>
    <dbReference type="NCBI Taxonomy" id="1774"/>
    <lineage>
        <taxon>Bacteria</taxon>
        <taxon>Bacillati</taxon>
        <taxon>Actinomycetota</taxon>
        <taxon>Actinomycetes</taxon>
        <taxon>Mycobacteriales</taxon>
        <taxon>Mycobacteriaceae</taxon>
        <taxon>Mycobacteroides</taxon>
    </lineage>
</organism>
<dbReference type="EMBL" id="MLIQ01000008">
    <property type="protein sequence ID" value="OHU60707.1"/>
    <property type="molecule type" value="Genomic_DNA"/>
</dbReference>
<comment type="caution">
    <text evidence="2">The sequence shown here is derived from an EMBL/GenBank/DDBJ whole genome shotgun (WGS) entry which is preliminary data.</text>
</comment>
<evidence type="ECO:0000313" key="2">
    <source>
        <dbReference type="EMBL" id="OHU60707.1"/>
    </source>
</evidence>
<feature type="compositionally biased region" description="Basic and acidic residues" evidence="1">
    <location>
        <begin position="61"/>
        <end position="80"/>
    </location>
</feature>
<gene>
    <name evidence="2" type="ORF">BKG82_02060</name>
</gene>
<evidence type="ECO:0000256" key="1">
    <source>
        <dbReference type="SAM" id="MobiDB-lite"/>
    </source>
</evidence>
<feature type="region of interest" description="Disordered" evidence="1">
    <location>
        <begin position="61"/>
        <end position="89"/>
    </location>
</feature>
<evidence type="ECO:0000313" key="3">
    <source>
        <dbReference type="Proteomes" id="UP000180043"/>
    </source>
</evidence>
<feature type="region of interest" description="Disordered" evidence="1">
    <location>
        <begin position="1"/>
        <end position="24"/>
    </location>
</feature>